<keyword evidence="3" id="KW-1185">Reference proteome</keyword>
<dbReference type="InterPro" id="IPR047142">
    <property type="entry name" value="OryJ/VirC-like"/>
</dbReference>
<dbReference type="Pfam" id="PF07883">
    <property type="entry name" value="Cupin_2"/>
    <property type="match status" value="1"/>
</dbReference>
<dbReference type="RefSeq" id="XP_013261703.1">
    <property type="nucleotide sequence ID" value="XM_013406249.1"/>
</dbReference>
<name>A0A072PIF9_9EURO</name>
<dbReference type="InterPro" id="IPR011051">
    <property type="entry name" value="RmlC_Cupin_sf"/>
</dbReference>
<evidence type="ECO:0000259" key="1">
    <source>
        <dbReference type="Pfam" id="PF07883"/>
    </source>
</evidence>
<dbReference type="EMBL" id="AMGV01000003">
    <property type="protein sequence ID" value="KEF59113.1"/>
    <property type="molecule type" value="Genomic_DNA"/>
</dbReference>
<dbReference type="VEuPathDB" id="FungiDB:A1O9_03957"/>
<evidence type="ECO:0000313" key="2">
    <source>
        <dbReference type="EMBL" id="KEF59113.1"/>
    </source>
</evidence>
<dbReference type="Gene3D" id="2.60.120.10">
    <property type="entry name" value="Jelly Rolls"/>
    <property type="match status" value="1"/>
</dbReference>
<dbReference type="HOGENOM" id="CLU_096188_0_0_1"/>
<reference evidence="2 3" key="1">
    <citation type="submission" date="2013-03" db="EMBL/GenBank/DDBJ databases">
        <title>The Genome Sequence of Exophiala aquamarina CBS 119918.</title>
        <authorList>
            <consortium name="The Broad Institute Genomics Platform"/>
            <person name="Cuomo C."/>
            <person name="de Hoog S."/>
            <person name="Gorbushina A."/>
            <person name="Walker B."/>
            <person name="Young S.K."/>
            <person name="Zeng Q."/>
            <person name="Gargeya S."/>
            <person name="Fitzgerald M."/>
            <person name="Haas B."/>
            <person name="Abouelleil A."/>
            <person name="Allen A.W."/>
            <person name="Alvarado L."/>
            <person name="Arachchi H.M."/>
            <person name="Berlin A.M."/>
            <person name="Chapman S.B."/>
            <person name="Gainer-Dewar J."/>
            <person name="Goldberg J."/>
            <person name="Griggs A."/>
            <person name="Gujja S."/>
            <person name="Hansen M."/>
            <person name="Howarth C."/>
            <person name="Imamovic A."/>
            <person name="Ireland A."/>
            <person name="Larimer J."/>
            <person name="McCowan C."/>
            <person name="Murphy C."/>
            <person name="Pearson M."/>
            <person name="Poon T.W."/>
            <person name="Priest M."/>
            <person name="Roberts A."/>
            <person name="Saif S."/>
            <person name="Shea T."/>
            <person name="Sisk P."/>
            <person name="Sykes S."/>
            <person name="Wortman J."/>
            <person name="Nusbaum C."/>
            <person name="Birren B."/>
        </authorList>
    </citation>
    <scope>NUCLEOTIDE SEQUENCE [LARGE SCALE GENOMIC DNA]</scope>
    <source>
        <strain evidence="2 3">CBS 119918</strain>
    </source>
</reference>
<dbReference type="AlphaFoldDB" id="A0A072PIF9"/>
<dbReference type="Proteomes" id="UP000027920">
    <property type="component" value="Unassembled WGS sequence"/>
</dbReference>
<accession>A0A072PIF9</accession>
<dbReference type="CDD" id="cd02231">
    <property type="entry name" value="cupin_BLL6423-like"/>
    <property type="match status" value="1"/>
</dbReference>
<dbReference type="OrthoDB" id="5840532at2759"/>
<sequence>MTQPQEALRAQYYPESSATDLPPVRRFITGHGADGAATVQRADGGQWTRYDTGSMAFNVLYTTSKFPVEMNKDEDVHAHDSLIDGGMLGLVNPKGSVLRIVDFGPGLKGRMHRTQSLDYGIVLDGEVDMVLDNDETHRLRRGDVAVQRATIHQWCNPTDKWARVAFVLLDSAPLSVKGERLHEDLGGPARYPASGNDQ</sequence>
<protein>
    <recommendedName>
        <fullName evidence="1">Cupin type-2 domain-containing protein</fullName>
    </recommendedName>
</protein>
<dbReference type="InterPro" id="IPR013096">
    <property type="entry name" value="Cupin_2"/>
</dbReference>
<organism evidence="2 3">
    <name type="scientific">Exophiala aquamarina CBS 119918</name>
    <dbReference type="NCBI Taxonomy" id="1182545"/>
    <lineage>
        <taxon>Eukaryota</taxon>
        <taxon>Fungi</taxon>
        <taxon>Dikarya</taxon>
        <taxon>Ascomycota</taxon>
        <taxon>Pezizomycotina</taxon>
        <taxon>Eurotiomycetes</taxon>
        <taxon>Chaetothyriomycetidae</taxon>
        <taxon>Chaetothyriales</taxon>
        <taxon>Herpotrichiellaceae</taxon>
        <taxon>Exophiala</taxon>
    </lineage>
</organism>
<dbReference type="PANTHER" id="PTHR36156">
    <property type="entry name" value="SLR2101 PROTEIN"/>
    <property type="match status" value="1"/>
</dbReference>
<dbReference type="SUPFAM" id="SSF51182">
    <property type="entry name" value="RmlC-like cupins"/>
    <property type="match status" value="1"/>
</dbReference>
<dbReference type="GeneID" id="25278890"/>
<dbReference type="PANTHER" id="PTHR36156:SF2">
    <property type="entry name" value="CUPIN TYPE-2 DOMAIN-CONTAINING PROTEIN"/>
    <property type="match status" value="1"/>
</dbReference>
<proteinExistence type="predicted"/>
<dbReference type="InterPro" id="IPR014710">
    <property type="entry name" value="RmlC-like_jellyroll"/>
</dbReference>
<dbReference type="STRING" id="1182545.A0A072PIF9"/>
<feature type="domain" description="Cupin type-2" evidence="1">
    <location>
        <begin position="100"/>
        <end position="166"/>
    </location>
</feature>
<evidence type="ECO:0000313" key="3">
    <source>
        <dbReference type="Proteomes" id="UP000027920"/>
    </source>
</evidence>
<gene>
    <name evidence="2" type="ORF">A1O9_03957</name>
</gene>
<comment type="caution">
    <text evidence="2">The sequence shown here is derived from an EMBL/GenBank/DDBJ whole genome shotgun (WGS) entry which is preliminary data.</text>
</comment>